<dbReference type="EMBL" id="JAVHJO010000007">
    <property type="protein sequence ID" value="KAK6539053.1"/>
    <property type="molecule type" value="Genomic_DNA"/>
</dbReference>
<keyword evidence="3" id="KW-1185">Reference proteome</keyword>
<feature type="compositionally biased region" description="Polar residues" evidence="1">
    <location>
        <begin position="94"/>
        <end position="103"/>
    </location>
</feature>
<feature type="region of interest" description="Disordered" evidence="1">
    <location>
        <begin position="382"/>
        <end position="421"/>
    </location>
</feature>
<evidence type="ECO:0008006" key="4">
    <source>
        <dbReference type="Google" id="ProtNLM"/>
    </source>
</evidence>
<accession>A0AAV9XAV5</accession>
<feature type="compositionally biased region" description="Basic residues" evidence="1">
    <location>
        <begin position="41"/>
        <end position="57"/>
    </location>
</feature>
<protein>
    <recommendedName>
        <fullName evidence="4">Myb-like domain-containing protein</fullName>
    </recommendedName>
</protein>
<feature type="compositionally biased region" description="Basic residues" evidence="1">
    <location>
        <begin position="148"/>
        <end position="164"/>
    </location>
</feature>
<dbReference type="AlphaFoldDB" id="A0AAV9XAV5"/>
<name>A0AAV9XAV5_9PEZI</name>
<evidence type="ECO:0000313" key="2">
    <source>
        <dbReference type="EMBL" id="KAK6539053.1"/>
    </source>
</evidence>
<sequence length="583" mass="65840">MVSTRRQAYKNTRETATTNEQAKLARKPAAKPEEAKASQKSPKKKAAKSSNNKKNKSKPINAADTITAGKEADMVDTPTIEPTNDQGASEPEQTELQLQSSVTAEIGVSSKPDASDADDEENQHSDDANNVRENGNGKQERTALRTASKPKTKKRKLQAPTKRKKDADNQDGFDDETEDESTLLEDMTLEEFRDRFSFRAKSMEGALTLAYDDLLLHRKSVEKRLRVVDTVLFEDIQEFNVNGIYDTVFRDHPKYRVHYQSLPAILPGDPFPSSSDKFDETDPRVQALFPDDDRRVYEIGVFKKHLQSLDSSLRSANNLLKAAEKIFTMARGYKATLERQSKWAETFCAHASTVKETYLEKRIEERDRIINMKEQERGKPVPMQNAIPVRPTASTTGVYPTTAPMNRKRKLDPTAPEARRQKQRHQAYARLVLSPNHDLSMALPMEVESESGVPDTRTREAPVTPPPAERIIIEGFGDHTPGRTRRYKNANVPDNTDAETMKDGILIDTRPWTEDENSYLDFAMSRYTKVPGRWLDIKENFGRAGQPLASRSASELQARAQECKAIIAPSGITLPEYWDNLDW</sequence>
<organism evidence="2 3">
    <name type="scientific">Orbilia ellipsospora</name>
    <dbReference type="NCBI Taxonomy" id="2528407"/>
    <lineage>
        <taxon>Eukaryota</taxon>
        <taxon>Fungi</taxon>
        <taxon>Dikarya</taxon>
        <taxon>Ascomycota</taxon>
        <taxon>Pezizomycotina</taxon>
        <taxon>Orbiliomycetes</taxon>
        <taxon>Orbiliales</taxon>
        <taxon>Orbiliaceae</taxon>
        <taxon>Orbilia</taxon>
    </lineage>
</organism>
<feature type="compositionally biased region" description="Polar residues" evidence="1">
    <location>
        <begin position="1"/>
        <end position="20"/>
    </location>
</feature>
<comment type="caution">
    <text evidence="2">The sequence shown here is derived from an EMBL/GenBank/DDBJ whole genome shotgun (WGS) entry which is preliminary data.</text>
</comment>
<evidence type="ECO:0000313" key="3">
    <source>
        <dbReference type="Proteomes" id="UP001365542"/>
    </source>
</evidence>
<gene>
    <name evidence="2" type="ORF">TWF694_010598</name>
</gene>
<evidence type="ECO:0000256" key="1">
    <source>
        <dbReference type="SAM" id="MobiDB-lite"/>
    </source>
</evidence>
<feature type="region of interest" description="Disordered" evidence="1">
    <location>
        <begin position="473"/>
        <end position="496"/>
    </location>
</feature>
<feature type="region of interest" description="Disordered" evidence="1">
    <location>
        <begin position="1"/>
        <end position="186"/>
    </location>
</feature>
<dbReference type="Proteomes" id="UP001365542">
    <property type="component" value="Unassembled WGS sequence"/>
</dbReference>
<reference evidence="2 3" key="1">
    <citation type="submission" date="2019-10" db="EMBL/GenBank/DDBJ databases">
        <authorList>
            <person name="Palmer J.M."/>
        </authorList>
    </citation>
    <scope>NUCLEOTIDE SEQUENCE [LARGE SCALE GENOMIC DNA]</scope>
    <source>
        <strain evidence="2 3">TWF694</strain>
    </source>
</reference>
<proteinExistence type="predicted"/>
<feature type="compositionally biased region" description="Acidic residues" evidence="1">
    <location>
        <begin position="169"/>
        <end position="186"/>
    </location>
</feature>